<feature type="compositionally biased region" description="Acidic residues" evidence="1">
    <location>
        <begin position="68"/>
        <end position="81"/>
    </location>
</feature>
<feature type="region of interest" description="Disordered" evidence="1">
    <location>
        <begin position="65"/>
        <end position="94"/>
    </location>
</feature>
<dbReference type="PANTHER" id="PTHR42084:SF1">
    <property type="entry name" value="SERINE_THREONINE-PROTEIN KINASE PPK6"/>
    <property type="match status" value="1"/>
</dbReference>
<feature type="compositionally biased region" description="Acidic residues" evidence="1">
    <location>
        <begin position="112"/>
        <end position="125"/>
    </location>
</feature>
<feature type="compositionally biased region" description="Polar residues" evidence="1">
    <location>
        <begin position="11"/>
        <end position="32"/>
    </location>
</feature>
<dbReference type="PANTHER" id="PTHR42084">
    <property type="entry name" value="YALI0E26631P"/>
    <property type="match status" value="1"/>
</dbReference>
<evidence type="ECO:0000256" key="1">
    <source>
        <dbReference type="SAM" id="MobiDB-lite"/>
    </source>
</evidence>
<dbReference type="EMBL" id="NJET01000039">
    <property type="protein sequence ID" value="PHH63930.1"/>
    <property type="molecule type" value="Genomic_DNA"/>
</dbReference>
<sequence>MSADLFAEFNTPPQATRHQQNQNLPGSQGQSQDALVCFEDKAHLAQQQIEPQSRLIGGLNVLHQTVAGDDDDDDGWGDFEVAESAPPRHTTRGLPEASNVLFDVDDFELQDTDDLEDVGGDDFGDFELPVSPCTHSSQPPPQPSQPSPTADLLDLNTAPDPDQEANLLQLGAQRESATKTGTEEAQTSSSPNPTSLASKSHPLDLEEQEWETWDDLDSSVGGNNHETTAVNQVSDGWDWVAPLDSKSLSIDEASSSQHPPTNIPPPSTILSIFPDLLNRGDAFFKSLAGQSVTTTLKVLGTSKSLHFLESYILLGTTAARIMAGRKHRWQRDKFLAKSMSISASGSKGMKLTGVDKTQTTRENREAADVVAVWGQHVGRLRAAVATTNTSHKTSLRVPELSERLQIQVEELSATARVACIICGLKRQERVVKVDFEVQDSFGECVDLYANHAWYRVMGKMVSGWWLPSTEASCGKTN</sequence>
<dbReference type="OrthoDB" id="5420391at2759"/>
<protein>
    <submittedName>
        <fullName evidence="2">Uncharacterized protein</fullName>
    </submittedName>
</protein>
<evidence type="ECO:0000313" key="3">
    <source>
        <dbReference type="Proteomes" id="UP000226192"/>
    </source>
</evidence>
<evidence type="ECO:0000313" key="2">
    <source>
        <dbReference type="EMBL" id="PHH63930.1"/>
    </source>
</evidence>
<feature type="compositionally biased region" description="Polar residues" evidence="1">
    <location>
        <begin position="178"/>
        <end position="198"/>
    </location>
</feature>
<dbReference type="STRING" id="1399860.A0A2C5Y913"/>
<feature type="region of interest" description="Disordered" evidence="1">
    <location>
        <begin position="174"/>
        <end position="204"/>
    </location>
</feature>
<dbReference type="AlphaFoldDB" id="A0A2C5Y913"/>
<reference evidence="2 3" key="1">
    <citation type="submission" date="2017-06" db="EMBL/GenBank/DDBJ databases">
        <title>Ant-infecting Ophiocordyceps genomes reveal a high diversity of potential behavioral manipulation genes and a possible major role for enterotoxins.</title>
        <authorList>
            <person name="De Bekker C."/>
            <person name="Evans H.C."/>
            <person name="Brachmann A."/>
            <person name="Hughes D.P."/>
        </authorList>
    </citation>
    <scope>NUCLEOTIDE SEQUENCE [LARGE SCALE GENOMIC DNA]</scope>
    <source>
        <strain evidence="2 3">Map64</strain>
    </source>
</reference>
<name>A0A2C5Y913_9HYPO</name>
<keyword evidence="3" id="KW-1185">Reference proteome</keyword>
<comment type="caution">
    <text evidence="2">The sequence shown here is derived from an EMBL/GenBank/DDBJ whole genome shotgun (WGS) entry which is preliminary data.</text>
</comment>
<feature type="region of interest" description="Disordered" evidence="1">
    <location>
        <begin position="112"/>
        <end position="162"/>
    </location>
</feature>
<accession>A0A2C5Y913</accession>
<feature type="region of interest" description="Disordered" evidence="1">
    <location>
        <begin position="1"/>
        <end position="32"/>
    </location>
</feature>
<gene>
    <name evidence="2" type="ORF">CDD81_5149</name>
</gene>
<organism evidence="2 3">
    <name type="scientific">Ophiocordyceps australis</name>
    <dbReference type="NCBI Taxonomy" id="1399860"/>
    <lineage>
        <taxon>Eukaryota</taxon>
        <taxon>Fungi</taxon>
        <taxon>Dikarya</taxon>
        <taxon>Ascomycota</taxon>
        <taxon>Pezizomycotina</taxon>
        <taxon>Sordariomycetes</taxon>
        <taxon>Hypocreomycetidae</taxon>
        <taxon>Hypocreales</taxon>
        <taxon>Ophiocordycipitaceae</taxon>
        <taxon>Ophiocordyceps</taxon>
    </lineage>
</organism>
<dbReference type="Proteomes" id="UP000226192">
    <property type="component" value="Unassembled WGS sequence"/>
</dbReference>
<proteinExistence type="predicted"/>